<dbReference type="Proteomes" id="UP000605201">
    <property type="component" value="Unassembled WGS sequence"/>
</dbReference>
<gene>
    <name evidence="10 14" type="primary">grpE</name>
    <name evidence="14" type="ORF">H8D96_16380</name>
</gene>
<dbReference type="EMBL" id="JACNIG010000304">
    <property type="protein sequence ID" value="MBC8433487.1"/>
    <property type="molecule type" value="Genomic_DNA"/>
</dbReference>
<dbReference type="GO" id="GO:0000774">
    <property type="term" value="F:adenyl-nucleotide exchange factor activity"/>
    <property type="evidence" value="ECO:0007669"/>
    <property type="project" value="InterPro"/>
</dbReference>
<dbReference type="GO" id="GO:0051087">
    <property type="term" value="F:protein-folding chaperone binding"/>
    <property type="evidence" value="ECO:0007669"/>
    <property type="project" value="InterPro"/>
</dbReference>
<evidence type="ECO:0000256" key="1">
    <source>
        <dbReference type="ARBA" id="ARBA00004496"/>
    </source>
</evidence>
<dbReference type="HAMAP" id="MF_01151">
    <property type="entry name" value="GrpE"/>
    <property type="match status" value="1"/>
</dbReference>
<dbReference type="SUPFAM" id="SSF51064">
    <property type="entry name" value="Head domain of nucleotide exchange factor GrpE"/>
    <property type="match status" value="1"/>
</dbReference>
<feature type="compositionally biased region" description="Basic and acidic residues" evidence="13">
    <location>
        <begin position="10"/>
        <end position="58"/>
    </location>
</feature>
<dbReference type="GO" id="GO:0005737">
    <property type="term" value="C:cytoplasm"/>
    <property type="evidence" value="ECO:0007669"/>
    <property type="project" value="UniProtKB-SubCell"/>
</dbReference>
<dbReference type="PRINTS" id="PR00773">
    <property type="entry name" value="GRPEPROTEIN"/>
</dbReference>
<dbReference type="InterPro" id="IPR009012">
    <property type="entry name" value="GrpE_head"/>
</dbReference>
<dbReference type="Pfam" id="PF01025">
    <property type="entry name" value="GrpE"/>
    <property type="match status" value="1"/>
</dbReference>
<proteinExistence type="inferred from homology"/>
<evidence type="ECO:0000313" key="15">
    <source>
        <dbReference type="Proteomes" id="UP000605201"/>
    </source>
</evidence>
<evidence type="ECO:0000256" key="11">
    <source>
        <dbReference type="RuleBase" id="RU000639"/>
    </source>
</evidence>
<evidence type="ECO:0000256" key="6">
    <source>
        <dbReference type="ARBA" id="ARBA00023186"/>
    </source>
</evidence>
<accession>A0A8J6P4V3</accession>
<dbReference type="NCBIfam" id="NF010738">
    <property type="entry name" value="PRK14140.1"/>
    <property type="match status" value="1"/>
</dbReference>
<organism evidence="14 15">
    <name type="scientific">Candidatus Desulfatibia vada</name>
    <dbReference type="NCBI Taxonomy" id="2841696"/>
    <lineage>
        <taxon>Bacteria</taxon>
        <taxon>Pseudomonadati</taxon>
        <taxon>Thermodesulfobacteriota</taxon>
        <taxon>Desulfobacteria</taxon>
        <taxon>Desulfobacterales</taxon>
        <taxon>Desulfobacterales incertae sedis</taxon>
        <taxon>Candidatus Desulfatibia</taxon>
    </lineage>
</organism>
<dbReference type="FunFam" id="2.30.22.10:FF:000001">
    <property type="entry name" value="Protein GrpE"/>
    <property type="match status" value="1"/>
</dbReference>
<dbReference type="PANTHER" id="PTHR21237:SF23">
    <property type="entry name" value="GRPE PROTEIN HOMOLOG, MITOCHONDRIAL"/>
    <property type="match status" value="1"/>
</dbReference>
<comment type="caution">
    <text evidence="14">The sequence shown here is derived from an EMBL/GenBank/DDBJ whole genome shotgun (WGS) entry which is preliminary data.</text>
</comment>
<dbReference type="PANTHER" id="PTHR21237">
    <property type="entry name" value="GRPE PROTEIN"/>
    <property type="match status" value="1"/>
</dbReference>
<dbReference type="GO" id="GO:0006457">
    <property type="term" value="P:protein folding"/>
    <property type="evidence" value="ECO:0007669"/>
    <property type="project" value="InterPro"/>
</dbReference>
<feature type="region of interest" description="Disordered" evidence="13">
    <location>
        <begin position="1"/>
        <end position="58"/>
    </location>
</feature>
<comment type="similarity">
    <text evidence="2 10 12">Belongs to the GrpE family.</text>
</comment>
<keyword evidence="4 10" id="KW-0963">Cytoplasm</keyword>
<dbReference type="GO" id="GO:0051082">
    <property type="term" value="F:unfolded protein binding"/>
    <property type="evidence" value="ECO:0007669"/>
    <property type="project" value="TreeGrafter"/>
</dbReference>
<name>A0A8J6P4V3_9BACT</name>
<protein>
    <recommendedName>
        <fullName evidence="8 10">Protein GrpE</fullName>
    </recommendedName>
    <alternativeName>
        <fullName evidence="9 10">HSP-70 cofactor</fullName>
    </alternativeName>
</protein>
<dbReference type="SUPFAM" id="SSF58014">
    <property type="entry name" value="Coiled-coil domain of nucleotide exchange factor GrpE"/>
    <property type="match status" value="1"/>
</dbReference>
<evidence type="ECO:0000256" key="10">
    <source>
        <dbReference type="HAMAP-Rule" id="MF_01151"/>
    </source>
</evidence>
<evidence type="ECO:0000256" key="5">
    <source>
        <dbReference type="ARBA" id="ARBA00023016"/>
    </source>
</evidence>
<comment type="subunit">
    <text evidence="3 10">Homodimer.</text>
</comment>
<evidence type="ECO:0000256" key="7">
    <source>
        <dbReference type="ARBA" id="ARBA00053401"/>
    </source>
</evidence>
<dbReference type="InterPro" id="IPR013805">
    <property type="entry name" value="GrpE_CC"/>
</dbReference>
<sequence length="207" mass="23855">MGAKQKLKIHKENEKADEKNKSLPTGEPDREDHVEQEAHPADLEAELESARKGAQEEHDRFLRVSADFENYKKRSAREMEDFRKFANESLVKTLLPVVDNLERALDSVIDNKPADDPIAAGVQMTLTEILKIFEKFHVKSIESLEKPFDPCFHQAVMQEENDSHPDKTVLKELQKGYLMHDKLIRPSMVVVSKKQETPENRKENEPL</sequence>
<comment type="subcellular location">
    <subcellularLocation>
        <location evidence="1 10">Cytoplasm</location>
    </subcellularLocation>
</comment>
<comment type="function">
    <text evidence="7 10 11">Participates actively in the response to hyperosmotic and heat shock by preventing the aggregation of stress-denatured proteins, in association with DnaK and GrpE. It is the nucleotide exchange factor for DnaK and may function as a thermosensor. Unfolded proteins bind initially to DnaJ; upon interaction with the DnaJ-bound protein, DnaK hydrolyzes its bound ATP, resulting in the formation of a stable complex. GrpE releases ADP from DnaK; ATP binding to DnaK triggers the release of the substrate protein, thus completing the reaction cycle. Several rounds of ATP-dependent interactions between DnaJ, DnaK and GrpE are required for fully efficient folding.</text>
</comment>
<evidence type="ECO:0000256" key="9">
    <source>
        <dbReference type="ARBA" id="ARBA00076414"/>
    </source>
</evidence>
<dbReference type="AlphaFoldDB" id="A0A8J6P4V3"/>
<dbReference type="PROSITE" id="PS01071">
    <property type="entry name" value="GRPE"/>
    <property type="match status" value="1"/>
</dbReference>
<reference evidence="14 15" key="1">
    <citation type="submission" date="2020-08" db="EMBL/GenBank/DDBJ databases">
        <title>Bridging the membrane lipid divide: bacteria of the FCB group superphylum have the potential to synthesize archaeal ether lipids.</title>
        <authorList>
            <person name="Villanueva L."/>
            <person name="Von Meijenfeldt F.A.B."/>
            <person name="Westbye A.B."/>
            <person name="Yadav S."/>
            <person name="Hopmans E.C."/>
            <person name="Dutilh B.E."/>
            <person name="Sinninghe Damste J.S."/>
        </authorList>
    </citation>
    <scope>NUCLEOTIDE SEQUENCE [LARGE SCALE GENOMIC DNA]</scope>
    <source>
        <strain evidence="14">NIOZ-UU17</strain>
    </source>
</reference>
<dbReference type="Gene3D" id="3.90.20.20">
    <property type="match status" value="1"/>
</dbReference>
<keyword evidence="6 10" id="KW-0143">Chaperone</keyword>
<evidence type="ECO:0000256" key="12">
    <source>
        <dbReference type="RuleBase" id="RU004478"/>
    </source>
</evidence>
<evidence type="ECO:0000256" key="2">
    <source>
        <dbReference type="ARBA" id="ARBA00009054"/>
    </source>
</evidence>
<dbReference type="InterPro" id="IPR000740">
    <property type="entry name" value="GrpE"/>
</dbReference>
<evidence type="ECO:0000256" key="8">
    <source>
        <dbReference type="ARBA" id="ARBA00072274"/>
    </source>
</evidence>
<evidence type="ECO:0000313" key="14">
    <source>
        <dbReference type="EMBL" id="MBC8433487.1"/>
    </source>
</evidence>
<dbReference type="GO" id="GO:0042803">
    <property type="term" value="F:protein homodimerization activity"/>
    <property type="evidence" value="ECO:0007669"/>
    <property type="project" value="InterPro"/>
</dbReference>
<evidence type="ECO:0000256" key="4">
    <source>
        <dbReference type="ARBA" id="ARBA00022490"/>
    </source>
</evidence>
<dbReference type="Gene3D" id="2.30.22.10">
    <property type="entry name" value="Head domain of nucleotide exchange factor GrpE"/>
    <property type="match status" value="1"/>
</dbReference>
<evidence type="ECO:0000256" key="13">
    <source>
        <dbReference type="SAM" id="MobiDB-lite"/>
    </source>
</evidence>
<evidence type="ECO:0000256" key="3">
    <source>
        <dbReference type="ARBA" id="ARBA00011738"/>
    </source>
</evidence>
<keyword evidence="5 10" id="KW-0346">Stress response</keyword>
<dbReference type="CDD" id="cd00446">
    <property type="entry name" value="GrpE"/>
    <property type="match status" value="1"/>
</dbReference>